<comment type="caution">
    <text evidence="3">The sequence shown here is derived from an EMBL/GenBank/DDBJ whole genome shotgun (WGS) entry which is preliminary data.</text>
</comment>
<gene>
    <name evidence="3" type="ORF">EOI86_06020</name>
</gene>
<keyword evidence="4" id="KW-1185">Reference proteome</keyword>
<proteinExistence type="predicted"/>
<protein>
    <recommendedName>
        <fullName evidence="5">PEP-CTERM sorting domain-containing protein</fullName>
    </recommendedName>
</protein>
<feature type="transmembrane region" description="Helical" evidence="1">
    <location>
        <begin position="208"/>
        <end position="225"/>
    </location>
</feature>
<reference evidence="4" key="1">
    <citation type="submission" date="2019-01" db="EMBL/GenBank/DDBJ databases">
        <title>Gri0909 isolated from a small marine red alga.</title>
        <authorList>
            <person name="Kim J."/>
            <person name="Jeong S.E."/>
            <person name="Jeon C.O."/>
        </authorList>
    </citation>
    <scope>NUCLEOTIDE SEQUENCE [LARGE SCALE GENOMIC DNA]</scope>
    <source>
        <strain evidence="4">Gri0909</strain>
    </source>
</reference>
<keyword evidence="1" id="KW-0812">Transmembrane</keyword>
<name>A0A437QWC4_9PROT</name>
<organism evidence="3 4">
    <name type="scientific">Hwanghaeella grinnelliae</name>
    <dbReference type="NCBI Taxonomy" id="2500179"/>
    <lineage>
        <taxon>Bacteria</taxon>
        <taxon>Pseudomonadati</taxon>
        <taxon>Pseudomonadota</taxon>
        <taxon>Alphaproteobacteria</taxon>
        <taxon>Rhodospirillales</taxon>
        <taxon>Rhodospirillaceae</taxon>
        <taxon>Hwanghaeella</taxon>
    </lineage>
</organism>
<evidence type="ECO:0000256" key="1">
    <source>
        <dbReference type="SAM" id="Phobius"/>
    </source>
</evidence>
<keyword evidence="1" id="KW-0472">Membrane</keyword>
<dbReference type="AlphaFoldDB" id="A0A437QWC4"/>
<evidence type="ECO:0000313" key="4">
    <source>
        <dbReference type="Proteomes" id="UP000287447"/>
    </source>
</evidence>
<dbReference type="Proteomes" id="UP000287447">
    <property type="component" value="Unassembled WGS sequence"/>
</dbReference>
<sequence length="238" mass="24520">MFRKVIAFSVLVVLSGIGSTHAATVNFTAKISGFSGNLAALGASDGDSVSGSLSFDDINPLEDSLSKSVYNLTELTMSIGSVFFQSPDPFPAPPFSSANKLRINNDIQGPTSPVPTDTAEISVQDGAFAANGLFLSVFNMTLFANSSAIEDASGTPVVNLLQAIVGPAATQRSFVINVGDEQGRFSGPSVGFSDLVFSGDENVSTVPVPPALGLLAIGLAALGSAKKQRTSVRMRAVN</sequence>
<accession>A0A437QWC4</accession>
<evidence type="ECO:0008006" key="5">
    <source>
        <dbReference type="Google" id="ProtNLM"/>
    </source>
</evidence>
<dbReference type="RefSeq" id="WP_127764194.1">
    <property type="nucleotide sequence ID" value="NZ_SADE01000001.1"/>
</dbReference>
<dbReference type="EMBL" id="SADE01000001">
    <property type="protein sequence ID" value="RVU38822.1"/>
    <property type="molecule type" value="Genomic_DNA"/>
</dbReference>
<feature type="chain" id="PRO_5019524187" description="PEP-CTERM sorting domain-containing protein" evidence="2">
    <location>
        <begin position="23"/>
        <end position="238"/>
    </location>
</feature>
<keyword evidence="2" id="KW-0732">Signal</keyword>
<evidence type="ECO:0000256" key="2">
    <source>
        <dbReference type="SAM" id="SignalP"/>
    </source>
</evidence>
<keyword evidence="1" id="KW-1133">Transmembrane helix</keyword>
<evidence type="ECO:0000313" key="3">
    <source>
        <dbReference type="EMBL" id="RVU38822.1"/>
    </source>
</evidence>
<feature type="signal peptide" evidence="2">
    <location>
        <begin position="1"/>
        <end position="22"/>
    </location>
</feature>